<evidence type="ECO:0000259" key="9">
    <source>
        <dbReference type="PROSITE" id="PS51698"/>
    </source>
</evidence>
<dbReference type="GO" id="GO:0061630">
    <property type="term" value="F:ubiquitin protein ligase activity"/>
    <property type="evidence" value="ECO:0007669"/>
    <property type="project" value="UniProtKB-EC"/>
</dbReference>
<sequence>MMAVFTGDETAAAAVAVAVCGGRGAGRSRRAVRWAAEHLVPHAHRVVLVHVIRAVTSIPSPSGERVPVDRLGKDVVEMYVQDLKSKAQQVLFPFRELCGTRNVETLVLEGENPAAALLEYVSISGTKNLVLGYSSFRFRRILKGPDVPTTVLKFSPDYCNIFAVSRRKLIMKFANQVSDDPSISTHIQTIKGKLFVQRRRNPLFDAVFSLYGLEVGNSPILSLLTGGTLHSRALSEPSSSISVRSFETLPSIGGHEEGELNNKNYGFLASIKYKTSFMFHSSRKNLQDVSPAEVSNSRKESQNILAMYDQVCDDLVHAKKKFQSLSSEYSEVEKKLKNGLEREKVLEAIKEVEEAKQVSVKEAQHRHKAELVRISSELSKTIDGYFLNSKWCRRYSKNEIEVATDNFSEAKKIGEGGCGYVYKCNLDHTLVAVKVLRQDARDKEAEFLREVKILSQIHHPHLVLLLGVCLESGCLVYEYMENGSLDDHLFNRDGKRPLPWIIRFRILYEVACGLTFLHGNKPEPIVHRDLKPANILLNRNYVSKIGDVGLAKLLSDVVPDGLTEYRETILAGTFFYMDPEYQRTGTVRPKSDLYAWGVIALQLLTGKNPNGLIVSMENAIRGGTFSAVLDQSVKDWPLAEAERLAKLALQCSRLTCRERPDLDSEVLPELEDILNKGNAIINLKKHNIDAPKHYFCPILMEIMDDPYVAADGYTYEHKAIRAWLEKYDISPVNKIRLPHTSIIPNHSLRLAIQEWKSHVAFSTSWN</sequence>
<dbReference type="PROSITE" id="PS51698">
    <property type="entry name" value="U_BOX"/>
    <property type="match status" value="1"/>
</dbReference>
<comment type="pathway">
    <text evidence="2">Protein modification; protein ubiquitination.</text>
</comment>
<dbReference type="GO" id="GO:0004672">
    <property type="term" value="F:protein kinase activity"/>
    <property type="evidence" value="ECO:0007669"/>
    <property type="project" value="InterPro"/>
</dbReference>
<dbReference type="SMART" id="SM00220">
    <property type="entry name" value="S_TKc"/>
    <property type="match status" value="1"/>
</dbReference>
<evidence type="ECO:0000259" key="8">
    <source>
        <dbReference type="PROSITE" id="PS50011"/>
    </source>
</evidence>
<feature type="domain" description="U-box" evidence="9">
    <location>
        <begin position="689"/>
        <end position="762"/>
    </location>
</feature>
<dbReference type="InterPro" id="IPR013083">
    <property type="entry name" value="Znf_RING/FYVE/PHD"/>
</dbReference>
<gene>
    <name evidence="10" type="ORF">GSMUA_45340.1</name>
</gene>
<dbReference type="InterPro" id="IPR008271">
    <property type="entry name" value="Ser/Thr_kinase_AS"/>
</dbReference>
<dbReference type="SUPFAM" id="SSF52402">
    <property type="entry name" value="Adenine nucleotide alpha hydrolases-like"/>
    <property type="match status" value="1"/>
</dbReference>
<keyword evidence="5" id="KW-0547">Nucleotide-binding</keyword>
<dbReference type="PANTHER" id="PTHR45647:SF65">
    <property type="entry name" value="U-BOX DOMAIN-CONTAINING PROTEIN KINASE FAMILY PROTEIN"/>
    <property type="match status" value="1"/>
</dbReference>
<organism evidence="10">
    <name type="scientific">Musa acuminata subsp. malaccensis</name>
    <name type="common">Wild banana</name>
    <name type="synonym">Musa malaccensis</name>
    <dbReference type="NCBI Taxonomy" id="214687"/>
    <lineage>
        <taxon>Eukaryota</taxon>
        <taxon>Viridiplantae</taxon>
        <taxon>Streptophyta</taxon>
        <taxon>Embryophyta</taxon>
        <taxon>Tracheophyta</taxon>
        <taxon>Spermatophyta</taxon>
        <taxon>Magnoliopsida</taxon>
        <taxon>Liliopsida</taxon>
        <taxon>Zingiberales</taxon>
        <taxon>Musaceae</taxon>
        <taxon>Musa</taxon>
    </lineage>
</organism>
<dbReference type="UniPathway" id="UPA00143"/>
<dbReference type="Gene3D" id="3.30.40.10">
    <property type="entry name" value="Zinc/RING finger domain, C3HC4 (zinc finger)"/>
    <property type="match status" value="1"/>
</dbReference>
<dbReference type="PROSITE" id="PS50011">
    <property type="entry name" value="PROTEIN_KINASE_DOM"/>
    <property type="match status" value="1"/>
</dbReference>
<dbReference type="Gene3D" id="3.40.50.620">
    <property type="entry name" value="HUPs"/>
    <property type="match status" value="1"/>
</dbReference>
<dbReference type="InterPro" id="IPR000719">
    <property type="entry name" value="Prot_kinase_dom"/>
</dbReference>
<dbReference type="CDD" id="cd16655">
    <property type="entry name" value="RING-Ubox_WDSUB1-like"/>
    <property type="match status" value="1"/>
</dbReference>
<dbReference type="SUPFAM" id="SSF57850">
    <property type="entry name" value="RING/U-box"/>
    <property type="match status" value="1"/>
</dbReference>
<evidence type="ECO:0000256" key="2">
    <source>
        <dbReference type="ARBA" id="ARBA00004906"/>
    </source>
</evidence>
<evidence type="ECO:0000256" key="4">
    <source>
        <dbReference type="ARBA" id="ARBA00022679"/>
    </source>
</evidence>
<comment type="catalytic activity">
    <reaction evidence="1">
        <text>S-ubiquitinyl-[E2 ubiquitin-conjugating enzyme]-L-cysteine + [acceptor protein]-L-lysine = [E2 ubiquitin-conjugating enzyme]-L-cysteine + N(6)-ubiquitinyl-[acceptor protein]-L-lysine.</text>
        <dbReference type="EC" id="2.3.2.27"/>
    </reaction>
</comment>
<evidence type="ECO:0000256" key="3">
    <source>
        <dbReference type="ARBA" id="ARBA00012483"/>
    </source>
</evidence>
<evidence type="ECO:0000313" key="10">
    <source>
        <dbReference type="EMBL" id="CAG1856104.1"/>
    </source>
</evidence>
<name>A0A8D7AUV2_MUSAM</name>
<dbReference type="Gene3D" id="1.10.510.10">
    <property type="entry name" value="Transferase(Phosphotransferase) domain 1"/>
    <property type="match status" value="1"/>
</dbReference>
<dbReference type="InterPro" id="IPR011009">
    <property type="entry name" value="Kinase-like_dom_sf"/>
</dbReference>
<dbReference type="SMART" id="SM00504">
    <property type="entry name" value="Ubox"/>
    <property type="match status" value="1"/>
</dbReference>
<dbReference type="EC" id="2.3.2.27" evidence="3"/>
<evidence type="ECO:0000256" key="7">
    <source>
        <dbReference type="ARBA" id="ARBA00022840"/>
    </source>
</evidence>
<dbReference type="PANTHER" id="PTHR45647">
    <property type="entry name" value="OS02G0152300 PROTEIN"/>
    <property type="match status" value="1"/>
</dbReference>
<dbReference type="Pfam" id="PF07714">
    <property type="entry name" value="PK_Tyr_Ser-Thr"/>
    <property type="match status" value="1"/>
</dbReference>
<dbReference type="GO" id="GO:0005524">
    <property type="term" value="F:ATP binding"/>
    <property type="evidence" value="ECO:0007669"/>
    <property type="project" value="UniProtKB-KW"/>
</dbReference>
<dbReference type="InterPro" id="IPR014729">
    <property type="entry name" value="Rossmann-like_a/b/a_fold"/>
</dbReference>
<evidence type="ECO:0000256" key="5">
    <source>
        <dbReference type="ARBA" id="ARBA00022741"/>
    </source>
</evidence>
<keyword evidence="4" id="KW-0808">Transferase</keyword>
<dbReference type="EMBL" id="HG996473">
    <property type="protein sequence ID" value="CAG1856104.1"/>
    <property type="molecule type" value="Genomic_DNA"/>
</dbReference>
<proteinExistence type="predicted"/>
<dbReference type="GO" id="GO:0016567">
    <property type="term" value="P:protein ubiquitination"/>
    <property type="evidence" value="ECO:0007669"/>
    <property type="project" value="UniProtKB-UniPathway"/>
</dbReference>
<accession>A0A8D7AUV2</accession>
<dbReference type="AlphaFoldDB" id="A0A8D7AUV2"/>
<feature type="domain" description="Protein kinase" evidence="8">
    <location>
        <begin position="407"/>
        <end position="674"/>
    </location>
</feature>
<evidence type="ECO:0000256" key="1">
    <source>
        <dbReference type="ARBA" id="ARBA00000900"/>
    </source>
</evidence>
<dbReference type="InterPro" id="IPR051348">
    <property type="entry name" value="U-box_ubiquitin_ligases"/>
</dbReference>
<evidence type="ECO:0000256" key="6">
    <source>
        <dbReference type="ARBA" id="ARBA00022786"/>
    </source>
</evidence>
<dbReference type="Gene3D" id="3.30.200.20">
    <property type="entry name" value="Phosphorylase Kinase, domain 1"/>
    <property type="match status" value="1"/>
</dbReference>
<dbReference type="InterPro" id="IPR003613">
    <property type="entry name" value="Ubox_domain"/>
</dbReference>
<dbReference type="FunFam" id="3.30.200.20:FF:000162">
    <property type="entry name" value="Adenine nucleotide alpha hydrolase-like domain kinase"/>
    <property type="match status" value="1"/>
</dbReference>
<dbReference type="PROSITE" id="PS00108">
    <property type="entry name" value="PROTEIN_KINASE_ST"/>
    <property type="match status" value="1"/>
</dbReference>
<dbReference type="InterPro" id="IPR001245">
    <property type="entry name" value="Ser-Thr/Tyr_kinase_cat_dom"/>
</dbReference>
<protein>
    <recommendedName>
        <fullName evidence="3">RING-type E3 ubiquitin transferase</fullName>
        <ecNumber evidence="3">2.3.2.27</ecNumber>
    </recommendedName>
</protein>
<keyword evidence="7" id="KW-0067">ATP-binding</keyword>
<reference evidence="10" key="1">
    <citation type="submission" date="2021-03" db="EMBL/GenBank/DDBJ databases">
        <authorList>
            <consortium name="Genoscope - CEA"/>
            <person name="William W."/>
        </authorList>
    </citation>
    <scope>NUCLEOTIDE SEQUENCE</scope>
    <source>
        <strain evidence="10">Doubled-haploid Pahang</strain>
    </source>
</reference>
<dbReference type="Pfam" id="PF04564">
    <property type="entry name" value="U-box"/>
    <property type="match status" value="1"/>
</dbReference>
<dbReference type="SUPFAM" id="SSF56112">
    <property type="entry name" value="Protein kinase-like (PK-like)"/>
    <property type="match status" value="1"/>
</dbReference>
<dbReference type="CDD" id="cd01989">
    <property type="entry name" value="USP_STK_Ubox_N"/>
    <property type="match status" value="1"/>
</dbReference>
<keyword evidence="6" id="KW-0833">Ubl conjugation pathway</keyword>